<proteinExistence type="predicted"/>
<feature type="transmembrane region" description="Helical" evidence="1">
    <location>
        <begin position="154"/>
        <end position="171"/>
    </location>
</feature>
<dbReference type="GO" id="GO:0016746">
    <property type="term" value="F:acyltransferase activity"/>
    <property type="evidence" value="ECO:0007669"/>
    <property type="project" value="UniProtKB-KW"/>
</dbReference>
<dbReference type="Proteomes" id="UP000647235">
    <property type="component" value="Unassembled WGS sequence"/>
</dbReference>
<protein>
    <submittedName>
        <fullName evidence="3">Acyltransferase family protein</fullName>
    </submittedName>
</protein>
<dbReference type="InterPro" id="IPR002656">
    <property type="entry name" value="Acyl_transf_3_dom"/>
</dbReference>
<evidence type="ECO:0000256" key="1">
    <source>
        <dbReference type="SAM" id="Phobius"/>
    </source>
</evidence>
<dbReference type="PANTHER" id="PTHR37312:SF1">
    <property type="entry name" value="MEMBRANE-BOUND ACYLTRANSFERASE YKRP-RELATED"/>
    <property type="match status" value="1"/>
</dbReference>
<feature type="domain" description="Acyltransferase 3" evidence="2">
    <location>
        <begin position="12"/>
        <end position="309"/>
    </location>
</feature>
<feature type="transmembrane region" description="Helical" evidence="1">
    <location>
        <begin position="75"/>
        <end position="93"/>
    </location>
</feature>
<dbReference type="EMBL" id="JACOOY010000019">
    <property type="protein sequence ID" value="MBC5666113.1"/>
    <property type="molecule type" value="Genomic_DNA"/>
</dbReference>
<feature type="transmembrane region" description="Helical" evidence="1">
    <location>
        <begin position="229"/>
        <end position="249"/>
    </location>
</feature>
<evidence type="ECO:0000313" key="4">
    <source>
        <dbReference type="Proteomes" id="UP000647235"/>
    </source>
</evidence>
<keyword evidence="4" id="KW-1185">Reference proteome</keyword>
<evidence type="ECO:0000259" key="2">
    <source>
        <dbReference type="Pfam" id="PF01757"/>
    </source>
</evidence>
<gene>
    <name evidence="3" type="ORF">H8S07_12775</name>
</gene>
<keyword evidence="1" id="KW-1133">Transmembrane helix</keyword>
<keyword evidence="3" id="KW-0012">Acyltransferase</keyword>
<accession>A0ABR7EXN7</accession>
<feature type="transmembrane region" description="Helical" evidence="1">
    <location>
        <begin position="130"/>
        <end position="148"/>
    </location>
</feature>
<feature type="transmembrane region" description="Helical" evidence="1">
    <location>
        <begin position="12"/>
        <end position="29"/>
    </location>
</feature>
<keyword evidence="3" id="KW-0808">Transferase</keyword>
<sequence length="371" mass="43371">MESKNRQRDYLFDNYKVLLIILVIIGHFTEPSYRNNDFLYTLKWLIVSFHMPAFIFISGYFSKRELTFAKLFQKLVIPYLIYEFIYYFFYIYVLHKETSLYLLYPKFSLWYILALFAWRAVTPYFKKLPYYMLLSVGLGLLIGCSDMADNFLSLPRILVFYPFFLAGTIFSRDTLNTLRTRKCQLFSACVIATFILYLILDETHTEYSPKIFYGRYNYDFLGQTNAEGIFCRLFCYAVSFILTFAIFSLITDRQNLLSYIGSRTMAIYLFHGLTYSYLKECTTLLDHVDTLTESLILLFFCTALALLFSALPFSRLTGLVSNLPAVLKLSIQQLAFPFRFLPVHYLEVSNPALEPGTLQLFSCTLSTNRAD</sequence>
<reference evidence="3 4" key="1">
    <citation type="submission" date="2020-08" db="EMBL/GenBank/DDBJ databases">
        <title>Genome public.</title>
        <authorList>
            <person name="Liu C."/>
            <person name="Sun Q."/>
        </authorList>
    </citation>
    <scope>NUCLEOTIDE SEQUENCE [LARGE SCALE GENOMIC DNA]</scope>
    <source>
        <strain evidence="3 4">NSJ-36</strain>
    </source>
</reference>
<feature type="transmembrane region" description="Helical" evidence="1">
    <location>
        <begin position="183"/>
        <end position="200"/>
    </location>
</feature>
<keyword evidence="1" id="KW-0472">Membrane</keyword>
<organism evidence="3 4">
    <name type="scientific">Dorea hominis</name>
    <dbReference type="NCBI Taxonomy" id="2763040"/>
    <lineage>
        <taxon>Bacteria</taxon>
        <taxon>Bacillati</taxon>
        <taxon>Bacillota</taxon>
        <taxon>Clostridia</taxon>
        <taxon>Lachnospirales</taxon>
        <taxon>Lachnospiraceae</taxon>
        <taxon>Dorea</taxon>
    </lineage>
</organism>
<feature type="transmembrane region" description="Helical" evidence="1">
    <location>
        <begin position="256"/>
        <end position="275"/>
    </location>
</feature>
<dbReference type="RefSeq" id="WP_117538388.1">
    <property type="nucleotide sequence ID" value="NZ_JACOOY010000019.1"/>
</dbReference>
<dbReference type="PANTHER" id="PTHR37312">
    <property type="entry name" value="MEMBRANE-BOUND ACYLTRANSFERASE YKRP-RELATED"/>
    <property type="match status" value="1"/>
</dbReference>
<evidence type="ECO:0000313" key="3">
    <source>
        <dbReference type="EMBL" id="MBC5666113.1"/>
    </source>
</evidence>
<feature type="transmembrane region" description="Helical" evidence="1">
    <location>
        <begin position="295"/>
        <end position="313"/>
    </location>
</feature>
<feature type="transmembrane region" description="Helical" evidence="1">
    <location>
        <begin position="41"/>
        <end position="63"/>
    </location>
</feature>
<dbReference type="Pfam" id="PF01757">
    <property type="entry name" value="Acyl_transf_3"/>
    <property type="match status" value="1"/>
</dbReference>
<dbReference type="InterPro" id="IPR052734">
    <property type="entry name" value="Nod_factor_acetyltransferase"/>
</dbReference>
<name>A0ABR7EXN7_9FIRM</name>
<feature type="transmembrane region" description="Helical" evidence="1">
    <location>
        <begin position="99"/>
        <end position="118"/>
    </location>
</feature>
<comment type="caution">
    <text evidence="3">The sequence shown here is derived from an EMBL/GenBank/DDBJ whole genome shotgun (WGS) entry which is preliminary data.</text>
</comment>
<keyword evidence="1" id="KW-0812">Transmembrane</keyword>